<evidence type="ECO:0000256" key="3">
    <source>
        <dbReference type="ARBA" id="ARBA00022723"/>
    </source>
</evidence>
<proteinExistence type="evidence at transcript level"/>
<dbReference type="GO" id="GO:0005737">
    <property type="term" value="C:cytoplasm"/>
    <property type="evidence" value="ECO:0007669"/>
    <property type="project" value="TreeGrafter"/>
</dbReference>
<reference evidence="9" key="1">
    <citation type="submission" date="2020-04" db="EMBL/GenBank/DDBJ databases">
        <authorList>
            <person name="Neveu A P."/>
        </authorList>
    </citation>
    <scope>NUCLEOTIDE SEQUENCE</scope>
    <source>
        <tissue evidence="9">Whole embryo</tissue>
    </source>
</reference>
<dbReference type="GO" id="GO:0008270">
    <property type="term" value="F:zinc ion binding"/>
    <property type="evidence" value="ECO:0007669"/>
    <property type="project" value="UniProtKB-KW"/>
</dbReference>
<dbReference type="SUPFAM" id="SSF57924">
    <property type="entry name" value="Inhibitor of apoptosis (IAP) repeat"/>
    <property type="match status" value="2"/>
</dbReference>
<dbReference type="Pfam" id="PF13920">
    <property type="entry name" value="zf-C3HC4_3"/>
    <property type="match status" value="1"/>
</dbReference>
<protein>
    <submittedName>
        <fullName evidence="9">Baculoviral IAP repeat-containing protein 7-A-like</fullName>
    </submittedName>
</protein>
<dbReference type="GO" id="GO:0005634">
    <property type="term" value="C:nucleus"/>
    <property type="evidence" value="ECO:0007669"/>
    <property type="project" value="TreeGrafter"/>
</dbReference>
<dbReference type="InterPro" id="IPR001370">
    <property type="entry name" value="BIR_rpt"/>
</dbReference>
<evidence type="ECO:0000256" key="6">
    <source>
        <dbReference type="PROSITE-ProRule" id="PRU00175"/>
    </source>
</evidence>
<accession>A0A6F9DXM2</accession>
<dbReference type="GO" id="GO:0043027">
    <property type="term" value="F:cysteine-type endopeptidase inhibitor activity involved in apoptotic process"/>
    <property type="evidence" value="ECO:0007669"/>
    <property type="project" value="TreeGrafter"/>
</dbReference>
<name>A0A6F9DXM2_9ASCI</name>
<keyword evidence="2" id="KW-0053">Apoptosis</keyword>
<feature type="region of interest" description="Disordered" evidence="7">
    <location>
        <begin position="158"/>
        <end position="194"/>
    </location>
</feature>
<feature type="region of interest" description="Disordered" evidence="7">
    <location>
        <begin position="406"/>
        <end position="427"/>
    </location>
</feature>
<dbReference type="InterPro" id="IPR013083">
    <property type="entry name" value="Znf_RING/FYVE/PHD"/>
</dbReference>
<feature type="domain" description="RING-type" evidence="8">
    <location>
        <begin position="443"/>
        <end position="478"/>
    </location>
</feature>
<keyword evidence="3" id="KW-0479">Metal-binding</keyword>
<evidence type="ECO:0000256" key="1">
    <source>
        <dbReference type="ARBA" id="ARBA00006672"/>
    </source>
</evidence>
<sequence length="490" mass="55124">MSLSQMAMLEFDGRAVLPGRDPPGQRSSYILPGDTERETYRLGTFAKFPNYAPVDPRVLALHGFYYTGYKDRVKCFSCGGSVQDWTLNDDPSSQNWHNDDCEFLSGREPRNIPICHSSFSPTLARRQRHSENEEHRIPAGLALMHGPNRASIQTARVSSPQPAVPTPPPSVVASTRAVERSQDDPEVSRNIETSTSSARESLFPCLDPVNSHMKRESARLSTFTGNRHNWPSDRINASFQQFAEAGLYYLGSSDRVKCWYCNGGLQNWRPNDQPWFEHAKWFPSCEYLLQKKGVEFVHNVVAQYPNLNRPTPRSGPTLQPAVSGLQRSSSSRVQIVDPREEQRKLKEKVDKFMSTSEIVKEATKIGFSFPDIRHAIERNFRGENCNITTAEQLIDDILAHPNQTPEVQEPATNLNPRSGAPSDPSRISPVAEQLHRLEEERQCKKCHQEKASVVLLPCGHIACCRRCGADVTTCPMCKSRVDETIASYIV</sequence>
<dbReference type="InterPro" id="IPR001841">
    <property type="entry name" value="Znf_RING"/>
</dbReference>
<dbReference type="FunFam" id="1.10.1170.10:FF:000002">
    <property type="entry name" value="Baculoviral IAP repeat containing 7"/>
    <property type="match status" value="1"/>
</dbReference>
<dbReference type="GO" id="GO:0006915">
    <property type="term" value="P:apoptotic process"/>
    <property type="evidence" value="ECO:0007669"/>
    <property type="project" value="UniProtKB-KW"/>
</dbReference>
<dbReference type="GO" id="GO:0051726">
    <property type="term" value="P:regulation of cell cycle"/>
    <property type="evidence" value="ECO:0007669"/>
    <property type="project" value="TreeGrafter"/>
</dbReference>
<dbReference type="InterPro" id="IPR050784">
    <property type="entry name" value="IAP"/>
</dbReference>
<gene>
    <name evidence="9" type="primary">Xiap</name>
</gene>
<dbReference type="PANTHER" id="PTHR10044:SF139">
    <property type="entry name" value="DEATH-ASSOCIATED INHIBITOR OF APOPTOSIS 2"/>
    <property type="match status" value="1"/>
</dbReference>
<evidence type="ECO:0000313" key="9">
    <source>
        <dbReference type="EMBL" id="CAB3267788.1"/>
    </source>
</evidence>
<dbReference type="EMBL" id="LR791926">
    <property type="protein sequence ID" value="CAB3267788.1"/>
    <property type="molecule type" value="mRNA"/>
</dbReference>
<dbReference type="CDD" id="cd00022">
    <property type="entry name" value="BIR"/>
    <property type="match status" value="2"/>
</dbReference>
<evidence type="ECO:0000259" key="8">
    <source>
        <dbReference type="PROSITE" id="PS50089"/>
    </source>
</evidence>
<feature type="region of interest" description="Disordered" evidence="7">
    <location>
        <begin position="305"/>
        <end position="332"/>
    </location>
</feature>
<dbReference type="Pfam" id="PF00653">
    <property type="entry name" value="BIR"/>
    <property type="match status" value="2"/>
</dbReference>
<evidence type="ECO:0000256" key="2">
    <source>
        <dbReference type="ARBA" id="ARBA00022703"/>
    </source>
</evidence>
<evidence type="ECO:0000256" key="7">
    <source>
        <dbReference type="SAM" id="MobiDB-lite"/>
    </source>
</evidence>
<keyword evidence="5" id="KW-0862">Zinc</keyword>
<feature type="compositionally biased region" description="Basic and acidic residues" evidence="7">
    <location>
        <begin position="177"/>
        <end position="189"/>
    </location>
</feature>
<dbReference type="AlphaFoldDB" id="A0A6F9DXM2"/>
<dbReference type="FunFam" id="1.10.1170.10:FF:000003">
    <property type="entry name" value="E3 ubiquitin-protein ligase XIAP"/>
    <property type="match status" value="1"/>
</dbReference>
<dbReference type="GO" id="GO:0061630">
    <property type="term" value="F:ubiquitin protein ligase activity"/>
    <property type="evidence" value="ECO:0007669"/>
    <property type="project" value="TreeGrafter"/>
</dbReference>
<dbReference type="PROSITE" id="PS50143">
    <property type="entry name" value="BIR_REPEAT_2"/>
    <property type="match status" value="2"/>
</dbReference>
<evidence type="ECO:0000256" key="4">
    <source>
        <dbReference type="ARBA" id="ARBA00022771"/>
    </source>
</evidence>
<dbReference type="PANTHER" id="PTHR10044">
    <property type="entry name" value="INHIBITOR OF APOPTOSIS"/>
    <property type="match status" value="1"/>
</dbReference>
<dbReference type="GO" id="GO:0043066">
    <property type="term" value="P:negative regulation of apoptotic process"/>
    <property type="evidence" value="ECO:0007669"/>
    <property type="project" value="TreeGrafter"/>
</dbReference>
<feature type="compositionally biased region" description="Polar residues" evidence="7">
    <location>
        <begin position="305"/>
        <end position="317"/>
    </location>
</feature>
<dbReference type="SMART" id="SM00238">
    <property type="entry name" value="BIR"/>
    <property type="match status" value="2"/>
</dbReference>
<dbReference type="Gene3D" id="1.10.1170.10">
    <property type="entry name" value="Inhibitor Of Apoptosis Protein (2mihbC-IAP-1), Chain A"/>
    <property type="match status" value="2"/>
</dbReference>
<dbReference type="GO" id="GO:0031398">
    <property type="term" value="P:positive regulation of protein ubiquitination"/>
    <property type="evidence" value="ECO:0007669"/>
    <property type="project" value="TreeGrafter"/>
</dbReference>
<dbReference type="Gene3D" id="3.30.40.10">
    <property type="entry name" value="Zinc/RING finger domain, C3HC4 (zinc finger)"/>
    <property type="match status" value="1"/>
</dbReference>
<dbReference type="Gene3D" id="1.10.8.10">
    <property type="entry name" value="DNA helicase RuvA subunit, C-terminal domain"/>
    <property type="match status" value="1"/>
</dbReference>
<comment type="similarity">
    <text evidence="1">Belongs to the IAP family.</text>
</comment>
<feature type="compositionally biased region" description="Polar residues" evidence="7">
    <location>
        <begin position="406"/>
        <end position="416"/>
    </location>
</feature>
<dbReference type="PROSITE" id="PS50089">
    <property type="entry name" value="ZF_RING_2"/>
    <property type="match status" value="1"/>
</dbReference>
<organism evidence="9">
    <name type="scientific">Phallusia mammillata</name>
    <dbReference type="NCBI Taxonomy" id="59560"/>
    <lineage>
        <taxon>Eukaryota</taxon>
        <taxon>Metazoa</taxon>
        <taxon>Chordata</taxon>
        <taxon>Tunicata</taxon>
        <taxon>Ascidiacea</taxon>
        <taxon>Phlebobranchia</taxon>
        <taxon>Ascidiidae</taxon>
        <taxon>Phallusia</taxon>
    </lineage>
</organism>
<evidence type="ECO:0000256" key="5">
    <source>
        <dbReference type="ARBA" id="ARBA00022833"/>
    </source>
</evidence>
<keyword evidence="4 6" id="KW-0863">Zinc-finger</keyword>